<dbReference type="GO" id="GO:0003723">
    <property type="term" value="F:RNA binding"/>
    <property type="evidence" value="ECO:0007669"/>
    <property type="project" value="UniProtKB-KW"/>
</dbReference>
<dbReference type="PANTHER" id="PTHR23079:SF55">
    <property type="entry name" value="RNA-DIRECTED RNA POLYMERASE"/>
    <property type="match status" value="1"/>
</dbReference>
<gene>
    <name evidence="3" type="ORF">CERSUDRAFT_111700</name>
</gene>
<dbReference type="InterPro" id="IPR007855">
    <property type="entry name" value="RDRP"/>
</dbReference>
<feature type="domain" description="RDRP core" evidence="2">
    <location>
        <begin position="30"/>
        <end position="515"/>
    </location>
</feature>
<dbReference type="Proteomes" id="UP000016930">
    <property type="component" value="Unassembled WGS sequence"/>
</dbReference>
<keyword evidence="4" id="KW-1185">Reference proteome</keyword>
<dbReference type="PANTHER" id="PTHR23079">
    <property type="entry name" value="RNA-DEPENDENT RNA POLYMERASE"/>
    <property type="match status" value="1"/>
</dbReference>
<dbReference type="OrthoDB" id="6513042at2759"/>
<evidence type="ECO:0000259" key="2">
    <source>
        <dbReference type="Pfam" id="PF05183"/>
    </source>
</evidence>
<dbReference type="GO" id="GO:0031380">
    <property type="term" value="C:nuclear RNA-directed RNA polymerase complex"/>
    <property type="evidence" value="ECO:0007669"/>
    <property type="project" value="TreeGrafter"/>
</dbReference>
<keyword evidence="1" id="KW-0808">Transferase</keyword>
<organism evidence="3 4">
    <name type="scientific">Ceriporiopsis subvermispora (strain B)</name>
    <name type="common">White-rot fungus</name>
    <name type="synonym">Gelatoporia subvermispora</name>
    <dbReference type="NCBI Taxonomy" id="914234"/>
    <lineage>
        <taxon>Eukaryota</taxon>
        <taxon>Fungi</taxon>
        <taxon>Dikarya</taxon>
        <taxon>Basidiomycota</taxon>
        <taxon>Agaricomycotina</taxon>
        <taxon>Agaricomycetes</taxon>
        <taxon>Polyporales</taxon>
        <taxon>Gelatoporiaceae</taxon>
        <taxon>Gelatoporia</taxon>
    </lineage>
</organism>
<dbReference type="GO" id="GO:0030422">
    <property type="term" value="P:siRNA processing"/>
    <property type="evidence" value="ECO:0007669"/>
    <property type="project" value="TreeGrafter"/>
</dbReference>
<keyword evidence="1" id="KW-0694">RNA-binding</keyword>
<dbReference type="HOGENOM" id="CLU_010624_0_0_1"/>
<dbReference type="AlphaFoldDB" id="M2QVJ1"/>
<sequence>MLRKLKNNVLTAQYCVNGSIEGLAEQSQYSSRATRLVDDSTRFLLLSLPLKLPDTEIRRILKKWVHEGVTVASARYAFFGFTENHVKEGRVICFREDESWTVRHVKEQFGDLDEVYQKHGYGKYAARLGLSFSSTVQSLDVAPEEALEVPDLRAPDGSLHTDGCGMICDSFAAEICHAHELPADTTVFQVRRGGIKGLLVRYPDDKFAELCAKHRGIPTPPSIKMAYRPSMLKYSGGPTALELNDCSRCPTSARLNAQFIIMLLTLGINIETFEKMLKEHLDIIGCITHDRDVALRYLKGELDASDHDTFGQDVYALLLAYHDLSEPYVEWKLKQFQALQYKSLYKKLNLRVEESCYVYGVVDEDGILEGDEVFINLPGRTGVVLGNVLVARNPSYSPGDFRKLRAVHDPRLKHHKHCIVFSRKASHSIPDSMASGDLDGDEYFVTWDPTLIPSHMATPHQRALPASATRASVSPTRITRQCTLEEAAIDTFIENAFSRLLGKMANSWSILAEATPQLANFTLPLVHLLESAHLGGNVAKLNQDFDMAKRALDQKKSAQAIGFRSPVQRLRDQVPQVPDPKIQRFDCDPALILEK</sequence>
<protein>
    <recommendedName>
        <fullName evidence="1">RNA-dependent RNA polymerase</fullName>
        <ecNumber evidence="1">2.7.7.48</ecNumber>
    </recommendedName>
</protein>
<comment type="similarity">
    <text evidence="1">Belongs to the RdRP family.</text>
</comment>
<dbReference type="Pfam" id="PF05183">
    <property type="entry name" value="RdRP"/>
    <property type="match status" value="1"/>
</dbReference>
<accession>M2QVJ1</accession>
<evidence type="ECO:0000313" key="3">
    <source>
        <dbReference type="EMBL" id="EMD41133.1"/>
    </source>
</evidence>
<comment type="catalytic activity">
    <reaction evidence="1">
        <text>RNA(n) + a ribonucleoside 5'-triphosphate = RNA(n+1) + diphosphate</text>
        <dbReference type="Rhea" id="RHEA:21248"/>
        <dbReference type="Rhea" id="RHEA-COMP:14527"/>
        <dbReference type="Rhea" id="RHEA-COMP:17342"/>
        <dbReference type="ChEBI" id="CHEBI:33019"/>
        <dbReference type="ChEBI" id="CHEBI:61557"/>
        <dbReference type="ChEBI" id="CHEBI:140395"/>
        <dbReference type="EC" id="2.7.7.48"/>
    </reaction>
</comment>
<dbReference type="EMBL" id="KB445792">
    <property type="protein sequence ID" value="EMD41133.1"/>
    <property type="molecule type" value="Genomic_DNA"/>
</dbReference>
<dbReference type="GO" id="GO:0003968">
    <property type="term" value="F:RNA-directed RNA polymerase activity"/>
    <property type="evidence" value="ECO:0007669"/>
    <property type="project" value="UniProtKB-KW"/>
</dbReference>
<feature type="non-terminal residue" evidence="3">
    <location>
        <position position="595"/>
    </location>
</feature>
<dbReference type="STRING" id="914234.M2QVJ1"/>
<keyword evidence="1" id="KW-0696">RNA-directed RNA polymerase</keyword>
<evidence type="ECO:0000256" key="1">
    <source>
        <dbReference type="RuleBase" id="RU363098"/>
    </source>
</evidence>
<evidence type="ECO:0000313" key="4">
    <source>
        <dbReference type="Proteomes" id="UP000016930"/>
    </source>
</evidence>
<proteinExistence type="inferred from homology"/>
<reference evidence="3 4" key="1">
    <citation type="journal article" date="2012" name="Proc. Natl. Acad. Sci. U.S.A.">
        <title>Comparative genomics of Ceriporiopsis subvermispora and Phanerochaete chrysosporium provide insight into selective ligninolysis.</title>
        <authorList>
            <person name="Fernandez-Fueyo E."/>
            <person name="Ruiz-Duenas F.J."/>
            <person name="Ferreira P."/>
            <person name="Floudas D."/>
            <person name="Hibbett D.S."/>
            <person name="Canessa P."/>
            <person name="Larrondo L.F."/>
            <person name="James T.Y."/>
            <person name="Seelenfreund D."/>
            <person name="Lobos S."/>
            <person name="Polanco R."/>
            <person name="Tello M."/>
            <person name="Honda Y."/>
            <person name="Watanabe T."/>
            <person name="Watanabe T."/>
            <person name="Ryu J.S."/>
            <person name="Kubicek C.P."/>
            <person name="Schmoll M."/>
            <person name="Gaskell J."/>
            <person name="Hammel K.E."/>
            <person name="St John F.J."/>
            <person name="Vanden Wymelenberg A."/>
            <person name="Sabat G."/>
            <person name="Splinter BonDurant S."/>
            <person name="Syed K."/>
            <person name="Yadav J.S."/>
            <person name="Doddapaneni H."/>
            <person name="Subramanian V."/>
            <person name="Lavin J.L."/>
            <person name="Oguiza J.A."/>
            <person name="Perez G."/>
            <person name="Pisabarro A.G."/>
            <person name="Ramirez L."/>
            <person name="Santoyo F."/>
            <person name="Master E."/>
            <person name="Coutinho P.M."/>
            <person name="Henrissat B."/>
            <person name="Lombard V."/>
            <person name="Magnuson J.K."/>
            <person name="Kuees U."/>
            <person name="Hori C."/>
            <person name="Igarashi K."/>
            <person name="Samejima M."/>
            <person name="Held B.W."/>
            <person name="Barry K.W."/>
            <person name="LaButti K.M."/>
            <person name="Lapidus A."/>
            <person name="Lindquist E.A."/>
            <person name="Lucas S.M."/>
            <person name="Riley R."/>
            <person name="Salamov A.A."/>
            <person name="Hoffmeister D."/>
            <person name="Schwenk D."/>
            <person name="Hadar Y."/>
            <person name="Yarden O."/>
            <person name="de Vries R.P."/>
            <person name="Wiebenga A."/>
            <person name="Stenlid J."/>
            <person name="Eastwood D."/>
            <person name="Grigoriev I.V."/>
            <person name="Berka R.M."/>
            <person name="Blanchette R.A."/>
            <person name="Kersten P."/>
            <person name="Martinez A.T."/>
            <person name="Vicuna R."/>
            <person name="Cullen D."/>
        </authorList>
    </citation>
    <scope>NUCLEOTIDE SEQUENCE [LARGE SCALE GENOMIC DNA]</scope>
    <source>
        <strain evidence="3 4">B</strain>
    </source>
</reference>
<keyword evidence="1" id="KW-0548">Nucleotidyltransferase</keyword>
<dbReference type="InterPro" id="IPR057596">
    <property type="entry name" value="RDRP_core"/>
</dbReference>
<dbReference type="EC" id="2.7.7.48" evidence="1"/>
<name>M2QVJ1_CERS8</name>